<dbReference type="PANTHER" id="PTHR43377:SF1">
    <property type="entry name" value="BILIVERDIN REDUCTASE A"/>
    <property type="match status" value="1"/>
</dbReference>
<comment type="caution">
    <text evidence="3">The sequence shown here is derived from an EMBL/GenBank/DDBJ whole genome shotgun (WGS) entry which is preliminary data.</text>
</comment>
<accession>A0A6G3XI28</accession>
<dbReference type="Pfam" id="PF01408">
    <property type="entry name" value="GFO_IDH_MocA"/>
    <property type="match status" value="1"/>
</dbReference>
<dbReference type="GO" id="GO:0000166">
    <property type="term" value="F:nucleotide binding"/>
    <property type="evidence" value="ECO:0007669"/>
    <property type="project" value="InterPro"/>
</dbReference>
<dbReference type="InterPro" id="IPR055170">
    <property type="entry name" value="GFO_IDH_MocA-like_dom"/>
</dbReference>
<dbReference type="SUPFAM" id="SSF55347">
    <property type="entry name" value="Glyceraldehyde-3-phosphate dehydrogenase-like, C-terminal domain"/>
    <property type="match status" value="1"/>
</dbReference>
<evidence type="ECO:0000259" key="2">
    <source>
        <dbReference type="Pfam" id="PF22725"/>
    </source>
</evidence>
<dbReference type="EMBL" id="JAAGMN010006707">
    <property type="protein sequence ID" value="NEE17324.1"/>
    <property type="molecule type" value="Genomic_DNA"/>
</dbReference>
<proteinExistence type="predicted"/>
<dbReference type="AlphaFoldDB" id="A0A6G3XI28"/>
<dbReference type="Pfam" id="PF22725">
    <property type="entry name" value="GFO_IDH_MocA_C3"/>
    <property type="match status" value="1"/>
</dbReference>
<dbReference type="InterPro" id="IPR036291">
    <property type="entry name" value="NAD(P)-bd_dom_sf"/>
</dbReference>
<sequence length="361" mass="39888">MATLPNYPYLQLRGVYDISSERVEKFSSHYDLHAYTSIDDLLRDEAVEIVVNLTNPQSHYQVSLRALEAGKHVYSEKPFAEELREARELVELAEQRGLIISSAPCSLLGETAQTLWRTLREDAVGRPLLVYAELDDGAVHQMPYKTWTSASGAPWPYVDEFQVGPTLEHAGYYLTWLTAFFGPAAEVVSFSGLLQPDRLGDHQSSSVAADFTSACITFHSGVVARLTCGTVAPENHTLQIVGDEGVLATTECWDYGAEVTIRKRVTGAESAHHYLTGPQVVPLVRGADYRFRYRDTHDMDFARGIADVGEAIRGGGAPLLSARHALHVLEVVLAISDPSENGRTLINSKFDDLEPTPWSLR</sequence>
<reference evidence="3" key="1">
    <citation type="submission" date="2020-01" db="EMBL/GenBank/DDBJ databases">
        <title>Insect and environment-associated Actinomycetes.</title>
        <authorList>
            <person name="Currrie C."/>
            <person name="Chevrette M."/>
            <person name="Carlson C."/>
            <person name="Stubbendieck R."/>
            <person name="Wendt-Pienkowski E."/>
        </authorList>
    </citation>
    <scope>NUCLEOTIDE SEQUENCE</scope>
    <source>
        <strain evidence="3">SID7499</strain>
    </source>
</reference>
<dbReference type="Gene3D" id="3.30.360.10">
    <property type="entry name" value="Dihydrodipicolinate Reductase, domain 2"/>
    <property type="match status" value="1"/>
</dbReference>
<dbReference type="InterPro" id="IPR000683">
    <property type="entry name" value="Gfo/Idh/MocA-like_OxRdtase_N"/>
</dbReference>
<dbReference type="Gene3D" id="3.40.50.720">
    <property type="entry name" value="NAD(P)-binding Rossmann-like Domain"/>
    <property type="match status" value="1"/>
</dbReference>
<protein>
    <submittedName>
        <fullName evidence="3">Gfo/Idh/MocA family oxidoreductase</fullName>
    </submittedName>
</protein>
<name>A0A6G3XI28_9ACTN</name>
<organism evidence="3">
    <name type="scientific">Streptomyces sp. SID7499</name>
    <dbReference type="NCBI Taxonomy" id="2706086"/>
    <lineage>
        <taxon>Bacteria</taxon>
        <taxon>Bacillati</taxon>
        <taxon>Actinomycetota</taxon>
        <taxon>Actinomycetes</taxon>
        <taxon>Kitasatosporales</taxon>
        <taxon>Streptomycetaceae</taxon>
        <taxon>Streptomyces</taxon>
    </lineage>
</organism>
<dbReference type="InterPro" id="IPR051450">
    <property type="entry name" value="Gfo/Idh/MocA_Oxidoreductases"/>
</dbReference>
<feature type="domain" description="Gfo/Idh/MocA-like oxidoreductase N-terminal" evidence="1">
    <location>
        <begin position="10"/>
        <end position="101"/>
    </location>
</feature>
<evidence type="ECO:0000259" key="1">
    <source>
        <dbReference type="Pfam" id="PF01408"/>
    </source>
</evidence>
<gene>
    <name evidence="3" type="ORF">G3M58_64015</name>
</gene>
<dbReference type="SUPFAM" id="SSF51735">
    <property type="entry name" value="NAD(P)-binding Rossmann-fold domains"/>
    <property type="match status" value="1"/>
</dbReference>
<feature type="domain" description="GFO/IDH/MocA-like oxidoreductase" evidence="2">
    <location>
        <begin position="113"/>
        <end position="247"/>
    </location>
</feature>
<evidence type="ECO:0000313" key="3">
    <source>
        <dbReference type="EMBL" id="NEE17324.1"/>
    </source>
</evidence>
<dbReference type="PANTHER" id="PTHR43377">
    <property type="entry name" value="BILIVERDIN REDUCTASE A"/>
    <property type="match status" value="1"/>
</dbReference>